<name>A0A2P6NV06_9EUKA</name>
<dbReference type="InParanoid" id="A0A2P6NV06"/>
<dbReference type="Proteomes" id="UP000241769">
    <property type="component" value="Unassembled WGS sequence"/>
</dbReference>
<keyword evidence="4" id="KW-1185">Reference proteome</keyword>
<dbReference type="AlphaFoldDB" id="A0A2P6NV06"/>
<evidence type="ECO:0000313" key="3">
    <source>
        <dbReference type="EMBL" id="PRP87766.1"/>
    </source>
</evidence>
<evidence type="ECO:0000259" key="2">
    <source>
        <dbReference type="PROSITE" id="PS50969"/>
    </source>
</evidence>
<dbReference type="SMART" id="SM00577">
    <property type="entry name" value="CPDc"/>
    <property type="match status" value="1"/>
</dbReference>
<proteinExistence type="predicted"/>
<dbReference type="PROSITE" id="PS50969">
    <property type="entry name" value="FCP1"/>
    <property type="match status" value="1"/>
</dbReference>
<evidence type="ECO:0000256" key="1">
    <source>
        <dbReference type="SAM" id="MobiDB-lite"/>
    </source>
</evidence>
<dbReference type="STRING" id="1890364.A0A2P6NV06"/>
<gene>
    <name evidence="3" type="ORF">PROFUN_04240</name>
</gene>
<dbReference type="SUPFAM" id="SSF56784">
    <property type="entry name" value="HAD-like"/>
    <property type="match status" value="1"/>
</dbReference>
<organism evidence="3 4">
    <name type="scientific">Planoprotostelium fungivorum</name>
    <dbReference type="NCBI Taxonomy" id="1890364"/>
    <lineage>
        <taxon>Eukaryota</taxon>
        <taxon>Amoebozoa</taxon>
        <taxon>Evosea</taxon>
        <taxon>Variosea</taxon>
        <taxon>Cavosteliida</taxon>
        <taxon>Cavosteliaceae</taxon>
        <taxon>Planoprotostelium</taxon>
    </lineage>
</organism>
<dbReference type="OrthoDB" id="287041at2759"/>
<evidence type="ECO:0000313" key="4">
    <source>
        <dbReference type="Proteomes" id="UP000241769"/>
    </source>
</evidence>
<accession>A0A2P6NV06</accession>
<dbReference type="InterPro" id="IPR004274">
    <property type="entry name" value="FCP1_dom"/>
</dbReference>
<dbReference type="Pfam" id="PF03031">
    <property type="entry name" value="NIF"/>
    <property type="match status" value="1"/>
</dbReference>
<feature type="domain" description="FCP1 homology" evidence="2">
    <location>
        <begin position="442"/>
        <end position="589"/>
    </location>
</feature>
<feature type="region of interest" description="Disordered" evidence="1">
    <location>
        <begin position="242"/>
        <end position="282"/>
    </location>
</feature>
<dbReference type="InterPro" id="IPR050365">
    <property type="entry name" value="TIM50"/>
</dbReference>
<dbReference type="Gene3D" id="3.40.50.1000">
    <property type="entry name" value="HAD superfamily/HAD-like"/>
    <property type="match status" value="1"/>
</dbReference>
<comment type="caution">
    <text evidence="3">The sequence shown here is derived from an EMBL/GenBank/DDBJ whole genome shotgun (WGS) entry which is preliminary data.</text>
</comment>
<dbReference type="EMBL" id="MDYQ01000017">
    <property type="protein sequence ID" value="PRP87766.1"/>
    <property type="molecule type" value="Genomic_DNA"/>
</dbReference>
<feature type="compositionally biased region" description="Basic and acidic residues" evidence="1">
    <location>
        <begin position="264"/>
        <end position="282"/>
    </location>
</feature>
<dbReference type="InterPro" id="IPR036412">
    <property type="entry name" value="HAD-like_sf"/>
</dbReference>
<dbReference type="PANTHER" id="PTHR12210">
    <property type="entry name" value="DULLARD PROTEIN PHOSPHATASE"/>
    <property type="match status" value="1"/>
</dbReference>
<reference evidence="3 4" key="1">
    <citation type="journal article" date="2018" name="Genome Biol. Evol.">
        <title>Multiple Roots of Fruiting Body Formation in Amoebozoa.</title>
        <authorList>
            <person name="Hillmann F."/>
            <person name="Forbes G."/>
            <person name="Novohradska S."/>
            <person name="Ferling I."/>
            <person name="Riege K."/>
            <person name="Groth M."/>
            <person name="Westermann M."/>
            <person name="Marz M."/>
            <person name="Spaller T."/>
            <person name="Winckler T."/>
            <person name="Schaap P."/>
            <person name="Glockner G."/>
        </authorList>
    </citation>
    <scope>NUCLEOTIDE SEQUENCE [LARGE SCALE GENOMIC DNA]</scope>
    <source>
        <strain evidence="3 4">Jena</strain>
    </source>
</reference>
<dbReference type="InterPro" id="IPR023214">
    <property type="entry name" value="HAD_sf"/>
</dbReference>
<feature type="compositionally biased region" description="Basic and acidic residues" evidence="1">
    <location>
        <begin position="242"/>
        <end position="254"/>
    </location>
</feature>
<protein>
    <submittedName>
        <fullName evidence="3">Mitochondrial matrix protein import-related protein</fullName>
    </submittedName>
</protein>
<sequence>MIGSTHFLKLVRAPIAGQKACPFSSHWNALRSQKKVQAWTQSQQPYRSFWVSPILKISREEEELRAKIRQELQQIVPSVVAKEKPKDPYFMRHALIEQYIADIEEQTVRDIRVRNKEDEKAVAEHKVILEKWKEDNPDRVAMLQAIHKKKMAELDEEKDPFFVTRASLLKKVPAMTEELTAAHQKDIDKVLDEIVELGTGKKPVRDPKDKPEYMYQLPEELRTVPNRYELELASVMQQEVIREGQENSKPKLDENGEEIPPEIPKAKPVEKKEDKVENPEARVDESKLYAQFEPLMPAEDLPPNAPLTQNVEFNMKAMSRSNIRPTHKLIIKHLQDNIFESMKNDVGGIRPRSEMEDKLEEMLKYSKTGSGRYGATMLVCLALIFGSAILCFGSWVSLPTKLFGWVSERDEEDREFEPPSGTWIHSILPHNRPHVDFLIPNVQRKPRTLVLDPQIFCKIVYNQTMGIRVVMRPGWDYFLQMVSPHYEIVLFTDGQWGAFDNLYGRIDPDRKYINYRIYSEGTYTLNGRSLKTDVPQNFRGLNRPTERMIILEPDPMNCDLFPRNSLNIPPWDGKDDRVMMDLAELLQDAAYSGNCEAFVCALKDLPFESTNTKWMYDLSPAIVNRTQNTNELIKTKNRQVLRGVDFPYPPGYDEMSDLPPGYTGQEQPVEKII</sequence>